<evidence type="ECO:0000256" key="15">
    <source>
        <dbReference type="ARBA" id="ARBA00047570"/>
    </source>
</evidence>
<comment type="catalytic activity">
    <reaction evidence="16">
        <text>(2E)-tetradecenoyl-CoA + NADPH + H(+) = tetradecanoyl-CoA + NADP(+)</text>
        <dbReference type="Rhea" id="RHEA:44968"/>
        <dbReference type="ChEBI" id="CHEBI:15378"/>
        <dbReference type="ChEBI" id="CHEBI:57385"/>
        <dbReference type="ChEBI" id="CHEBI:57783"/>
        <dbReference type="ChEBI" id="CHEBI:58349"/>
        <dbReference type="ChEBI" id="CHEBI:61405"/>
    </reaction>
    <physiologicalReaction direction="left-to-right" evidence="16">
        <dbReference type="Rhea" id="RHEA:44969"/>
    </physiologicalReaction>
</comment>
<keyword evidence="6" id="KW-0521">NADP</keyword>
<dbReference type="PANTHER" id="PTHR24317">
    <property type="entry name" value="PEROXISOMAL TRANS-2-ENOYL-COA REDUCTASE"/>
    <property type="match status" value="1"/>
</dbReference>
<dbReference type="InterPro" id="IPR036291">
    <property type="entry name" value="NAD(P)-bd_dom_sf"/>
</dbReference>
<comment type="caution">
    <text evidence="21">The sequence shown here is derived from an EMBL/GenBank/DDBJ whole genome shotgun (WGS) entry which is preliminary data.</text>
</comment>
<dbReference type="PRINTS" id="PR00081">
    <property type="entry name" value="GDHRDH"/>
</dbReference>
<dbReference type="PANTHER" id="PTHR24317:SF7">
    <property type="entry name" value="PEROXISOMAL TRANS-2-ENOYL-COA REDUCTASE"/>
    <property type="match status" value="1"/>
</dbReference>
<evidence type="ECO:0000256" key="19">
    <source>
        <dbReference type="ARBA" id="ARBA00049386"/>
    </source>
</evidence>
<comment type="subunit">
    <text evidence="12">Interacts with PEX5, probably required to target it into peroxisomes.</text>
</comment>
<evidence type="ECO:0000256" key="6">
    <source>
        <dbReference type="ARBA" id="ARBA00022857"/>
    </source>
</evidence>
<comment type="catalytic activity">
    <reaction evidence="15">
        <text>(2E)-dodecenoyl-CoA + NADPH + H(+) = dodecanoyl-CoA + NADP(+)</text>
        <dbReference type="Rhea" id="RHEA:44964"/>
        <dbReference type="ChEBI" id="CHEBI:15378"/>
        <dbReference type="ChEBI" id="CHEBI:57330"/>
        <dbReference type="ChEBI" id="CHEBI:57375"/>
        <dbReference type="ChEBI" id="CHEBI:57783"/>
        <dbReference type="ChEBI" id="CHEBI:58349"/>
    </reaction>
    <physiologicalReaction direction="left-to-right" evidence="15">
        <dbReference type="Rhea" id="RHEA:44965"/>
    </physiologicalReaction>
</comment>
<evidence type="ECO:0000256" key="8">
    <source>
        <dbReference type="ARBA" id="ARBA00023098"/>
    </source>
</evidence>
<keyword evidence="10" id="KW-0275">Fatty acid biosynthesis</keyword>
<evidence type="ECO:0000256" key="12">
    <source>
        <dbReference type="ARBA" id="ARBA00038622"/>
    </source>
</evidence>
<evidence type="ECO:0000256" key="2">
    <source>
        <dbReference type="ARBA" id="ARBA00005189"/>
    </source>
</evidence>
<dbReference type="InterPro" id="IPR002347">
    <property type="entry name" value="SDR_fam"/>
</dbReference>
<comment type="function">
    <text evidence="11">Participates in chain elongation of fatty acids. Catalyzes the reduction of trans-2-enoyl-CoAs of varying chain lengths from 6:1 to 16:1, having maximum activity with 10:1 CoA. Has no 2,4-dienoyl-CoA reductase activity.</text>
</comment>
<evidence type="ECO:0000256" key="18">
    <source>
        <dbReference type="ARBA" id="ARBA00049251"/>
    </source>
</evidence>
<keyword evidence="7" id="KW-0560">Oxidoreductase</keyword>
<evidence type="ECO:0000256" key="5">
    <source>
        <dbReference type="ARBA" id="ARBA00022832"/>
    </source>
</evidence>
<dbReference type="InterPro" id="IPR052388">
    <property type="entry name" value="Peroxisomal_t2-enoyl-CoA_red"/>
</dbReference>
<dbReference type="EC" id="1.3.1.38" evidence="13"/>
<evidence type="ECO:0000256" key="13">
    <source>
        <dbReference type="ARBA" id="ARBA00038849"/>
    </source>
</evidence>
<dbReference type="Proteomes" id="UP001564657">
    <property type="component" value="Unassembled WGS sequence"/>
</dbReference>
<keyword evidence="4" id="KW-0597">Phosphoprotein</keyword>
<dbReference type="Gene3D" id="3.40.50.720">
    <property type="entry name" value="NAD(P)-binding Rossmann-like Domain"/>
    <property type="match status" value="1"/>
</dbReference>
<evidence type="ECO:0000256" key="11">
    <source>
        <dbReference type="ARBA" id="ARBA00037124"/>
    </source>
</evidence>
<dbReference type="EMBL" id="JBGEWD010000020">
    <property type="protein sequence ID" value="MEY8001525.1"/>
    <property type="molecule type" value="Genomic_DNA"/>
</dbReference>
<evidence type="ECO:0000256" key="4">
    <source>
        <dbReference type="ARBA" id="ARBA00022553"/>
    </source>
</evidence>
<keyword evidence="5" id="KW-0276">Fatty acid metabolism</keyword>
<comment type="subcellular location">
    <subcellularLocation>
        <location evidence="1">Peroxisome</location>
    </subcellularLocation>
</comment>
<comment type="pathway">
    <text evidence="2">Lipid metabolism.</text>
</comment>
<comment type="catalytic activity">
    <reaction evidence="20">
        <text>(2E)-octenoyl-CoA + NADPH + H(+) = octanoyl-CoA + NADP(+)</text>
        <dbReference type="Rhea" id="RHEA:44952"/>
        <dbReference type="ChEBI" id="CHEBI:15378"/>
        <dbReference type="ChEBI" id="CHEBI:57386"/>
        <dbReference type="ChEBI" id="CHEBI:57783"/>
        <dbReference type="ChEBI" id="CHEBI:58349"/>
        <dbReference type="ChEBI" id="CHEBI:62242"/>
    </reaction>
    <physiologicalReaction direction="left-to-right" evidence="20">
        <dbReference type="Rhea" id="RHEA:44953"/>
    </physiologicalReaction>
</comment>
<evidence type="ECO:0000256" key="10">
    <source>
        <dbReference type="ARBA" id="ARBA00023160"/>
    </source>
</evidence>
<evidence type="ECO:0000256" key="20">
    <source>
        <dbReference type="ARBA" id="ARBA00049559"/>
    </source>
</evidence>
<comment type="catalytic activity">
    <reaction evidence="17">
        <text>(2E)-hexenoyl-CoA + NADPH + H(+) = hexanoyl-CoA + NADP(+)</text>
        <dbReference type="Rhea" id="RHEA:44956"/>
        <dbReference type="ChEBI" id="CHEBI:15378"/>
        <dbReference type="ChEBI" id="CHEBI:57783"/>
        <dbReference type="ChEBI" id="CHEBI:58349"/>
        <dbReference type="ChEBI" id="CHEBI:62077"/>
        <dbReference type="ChEBI" id="CHEBI:62620"/>
    </reaction>
    <physiologicalReaction direction="left-to-right" evidence="17">
        <dbReference type="Rhea" id="RHEA:44957"/>
    </physiologicalReaction>
</comment>
<accession>A0ABV4BSQ6</accession>
<evidence type="ECO:0000256" key="7">
    <source>
        <dbReference type="ARBA" id="ARBA00023002"/>
    </source>
</evidence>
<evidence type="ECO:0000256" key="14">
    <source>
        <dbReference type="ARBA" id="ARBA00041063"/>
    </source>
</evidence>
<keyword evidence="8" id="KW-0443">Lipid metabolism</keyword>
<evidence type="ECO:0000256" key="1">
    <source>
        <dbReference type="ARBA" id="ARBA00004275"/>
    </source>
</evidence>
<comment type="catalytic activity">
    <reaction evidence="19">
        <text>(2E)-decenoyl-CoA + NADPH + H(+) = decanoyl-CoA + NADP(+)</text>
        <dbReference type="Rhea" id="RHEA:44960"/>
        <dbReference type="ChEBI" id="CHEBI:15378"/>
        <dbReference type="ChEBI" id="CHEBI:57783"/>
        <dbReference type="ChEBI" id="CHEBI:58349"/>
        <dbReference type="ChEBI" id="CHEBI:61406"/>
        <dbReference type="ChEBI" id="CHEBI:61430"/>
    </reaction>
    <physiologicalReaction direction="left-to-right" evidence="19">
        <dbReference type="Rhea" id="RHEA:44961"/>
    </physiologicalReaction>
</comment>
<dbReference type="Pfam" id="PF13561">
    <property type="entry name" value="adh_short_C2"/>
    <property type="match status" value="1"/>
</dbReference>
<comment type="catalytic activity">
    <reaction evidence="18">
        <text>a (2E)-enoyl-CoA + NADPH + H(+) = a 2,3-saturated acyl-CoA + NADP(+)</text>
        <dbReference type="Rhea" id="RHEA:33763"/>
        <dbReference type="ChEBI" id="CHEBI:15378"/>
        <dbReference type="ChEBI" id="CHEBI:57783"/>
        <dbReference type="ChEBI" id="CHEBI:58349"/>
        <dbReference type="ChEBI" id="CHEBI:58856"/>
        <dbReference type="ChEBI" id="CHEBI:65111"/>
        <dbReference type="EC" id="1.3.1.38"/>
    </reaction>
    <physiologicalReaction direction="left-to-right" evidence="18">
        <dbReference type="Rhea" id="RHEA:33764"/>
    </physiologicalReaction>
</comment>
<proteinExistence type="predicted"/>
<keyword evidence="9" id="KW-0576">Peroxisome</keyword>
<gene>
    <name evidence="21" type="ORF">AB8U03_15245</name>
</gene>
<keyword evidence="3" id="KW-0444">Lipid biosynthesis</keyword>
<evidence type="ECO:0000256" key="16">
    <source>
        <dbReference type="ARBA" id="ARBA00048686"/>
    </source>
</evidence>
<organism evidence="21 22">
    <name type="scientific">Clostridium moutaii</name>
    <dbReference type="NCBI Taxonomy" id="3240932"/>
    <lineage>
        <taxon>Bacteria</taxon>
        <taxon>Bacillati</taxon>
        <taxon>Bacillota</taxon>
        <taxon>Clostridia</taxon>
        <taxon>Eubacteriales</taxon>
        <taxon>Clostridiaceae</taxon>
        <taxon>Clostridium</taxon>
    </lineage>
</organism>
<dbReference type="RefSeq" id="WP_369705420.1">
    <property type="nucleotide sequence ID" value="NZ_JBGEWD010000020.1"/>
</dbReference>
<evidence type="ECO:0000256" key="17">
    <source>
        <dbReference type="ARBA" id="ARBA00049108"/>
    </source>
</evidence>
<reference evidence="21 22" key="1">
    <citation type="submission" date="2024-08" db="EMBL/GenBank/DDBJ databases">
        <title>Clostridium lapicellarii sp. nov., and Clostridium renhuaiense sp. nov., two species isolated from the mud in a fermentation cellar used for producing sauce-flavour Chinese liquors.</title>
        <authorList>
            <person name="Yang F."/>
            <person name="Wang H."/>
            <person name="Chen L.Q."/>
            <person name="Zhou N."/>
            <person name="Lu J.J."/>
            <person name="Pu X.X."/>
            <person name="Wan B."/>
            <person name="Wang L."/>
            <person name="Liu S.J."/>
        </authorList>
    </citation>
    <scope>NUCLEOTIDE SEQUENCE [LARGE SCALE GENOMIC DNA]</scope>
    <source>
        <strain evidence="21 22">MT-5</strain>
    </source>
</reference>
<dbReference type="SUPFAM" id="SSF51735">
    <property type="entry name" value="NAD(P)-binding Rossmann-fold domains"/>
    <property type="match status" value="1"/>
</dbReference>
<name>A0ABV4BSQ6_9CLOT</name>
<evidence type="ECO:0000313" key="21">
    <source>
        <dbReference type="EMBL" id="MEY8001525.1"/>
    </source>
</evidence>
<evidence type="ECO:0000313" key="22">
    <source>
        <dbReference type="Proteomes" id="UP001564657"/>
    </source>
</evidence>
<keyword evidence="22" id="KW-1185">Reference proteome</keyword>
<sequence length="98" mass="10507">MALTNYSKGLATQYAPDGIRINCVVPGYTQTSSSEQIIENMLKDSSISLDDARQALMDSIGGVPLGRPARPEEVAELIAFLVSDRASYITGGVVRTLM</sequence>
<protein>
    <recommendedName>
        <fullName evidence="14">Peroxisomal trans-2-enoyl-CoA reductase</fullName>
        <ecNumber evidence="13">1.3.1.38</ecNumber>
    </recommendedName>
</protein>
<evidence type="ECO:0000256" key="9">
    <source>
        <dbReference type="ARBA" id="ARBA00023140"/>
    </source>
</evidence>
<evidence type="ECO:0000256" key="3">
    <source>
        <dbReference type="ARBA" id="ARBA00022516"/>
    </source>
</evidence>